<evidence type="ECO:0000313" key="1">
    <source>
        <dbReference type="EMBL" id="SMF09933.1"/>
    </source>
</evidence>
<dbReference type="EMBL" id="FXAH01000002">
    <property type="protein sequence ID" value="SMF09933.1"/>
    <property type="molecule type" value="Genomic_DNA"/>
</dbReference>
<sequence length="191" mass="20781">MAQRPAQSSVTRRRAWLAVPVIALLVACARAALMQPANEDARDAAALQRMSAASERMVVVVVASAGGPMRSPDGDTLDDRARRAASAAVAALENDYRLREVMEWPLVALQSHCVVLEIEGAQSRDEVLAKLSKDVRVRLAQPLLTFRPSSTRDDAGEGLRPHTPCSSCARPVGRALRISLRANQRPPTLWR</sequence>
<accession>A0A1X7D6T7</accession>
<dbReference type="Proteomes" id="UP000192911">
    <property type="component" value="Unassembled WGS sequence"/>
</dbReference>
<protein>
    <submittedName>
        <fullName evidence="1">Uncharacterized protein</fullName>
    </submittedName>
</protein>
<gene>
    <name evidence="1" type="ORF">SAMN06295900_102465</name>
</gene>
<dbReference type="PROSITE" id="PS51257">
    <property type="entry name" value="PROKAR_LIPOPROTEIN"/>
    <property type="match status" value="1"/>
</dbReference>
<dbReference type="RefSeq" id="WP_085225309.1">
    <property type="nucleotide sequence ID" value="NZ_BSQD01000002.1"/>
</dbReference>
<dbReference type="GeneID" id="95552216"/>
<name>A0A1X7D6T7_TRICW</name>
<dbReference type="OrthoDB" id="5405281at2"/>
<organism evidence="1 2">
    <name type="scientific">Trinickia caryophylli</name>
    <name type="common">Paraburkholderia caryophylli</name>
    <dbReference type="NCBI Taxonomy" id="28094"/>
    <lineage>
        <taxon>Bacteria</taxon>
        <taxon>Pseudomonadati</taxon>
        <taxon>Pseudomonadota</taxon>
        <taxon>Betaproteobacteria</taxon>
        <taxon>Burkholderiales</taxon>
        <taxon>Burkholderiaceae</taxon>
        <taxon>Trinickia</taxon>
    </lineage>
</organism>
<reference evidence="2" key="1">
    <citation type="submission" date="2017-04" db="EMBL/GenBank/DDBJ databases">
        <authorList>
            <person name="Varghese N."/>
            <person name="Submissions S."/>
        </authorList>
    </citation>
    <scope>NUCLEOTIDE SEQUENCE [LARGE SCALE GENOMIC DNA]</scope>
    <source>
        <strain evidence="2">Ballard 720</strain>
    </source>
</reference>
<dbReference type="STRING" id="28094.SAMN06295900_102465"/>
<evidence type="ECO:0000313" key="2">
    <source>
        <dbReference type="Proteomes" id="UP000192911"/>
    </source>
</evidence>
<keyword evidence="2" id="KW-1185">Reference proteome</keyword>
<proteinExistence type="predicted"/>
<dbReference type="AlphaFoldDB" id="A0A1X7D6T7"/>